<evidence type="ECO:0000256" key="2">
    <source>
        <dbReference type="ARBA" id="ARBA00024867"/>
    </source>
</evidence>
<dbReference type="GO" id="GO:0000156">
    <property type="term" value="F:phosphorelay response regulator activity"/>
    <property type="evidence" value="ECO:0007669"/>
    <property type="project" value="InterPro"/>
</dbReference>
<keyword evidence="3" id="KW-0597">Phosphoprotein</keyword>
<dbReference type="Gene3D" id="3.40.50.2300">
    <property type="match status" value="1"/>
</dbReference>
<evidence type="ECO:0000256" key="3">
    <source>
        <dbReference type="PROSITE-ProRule" id="PRU00169"/>
    </source>
</evidence>
<dbReference type="InterPro" id="IPR001789">
    <property type="entry name" value="Sig_transdc_resp-reg_receiver"/>
</dbReference>
<sequence>MIKFAICDDEPIMVQEISNQLSQYMDGRKITSYSVTNFSNGCALLESNCNFDIVFLDIQMDNLDGIETAKILRQQRNHSLLIFVTVLKEYVFNAFEVEAYDYLLKPLDSNQFERTMDRAVSTLAQRADKNIVIQRGSSCDVVPLAQIVYCEVQGRKIYVHQSDGKIIDYYDNLENFERQMDRRFFRCHRSYLVNLDYIRGCDTGLVTLSLGAQIPVSRLRERDLTQALLRYMKERNS</sequence>
<evidence type="ECO:0000313" key="7">
    <source>
        <dbReference type="Proteomes" id="UP000446348"/>
    </source>
</evidence>
<evidence type="ECO:0000259" key="4">
    <source>
        <dbReference type="PROSITE" id="PS50110"/>
    </source>
</evidence>
<feature type="modified residue" description="4-aspartylphosphate" evidence="3">
    <location>
        <position position="57"/>
    </location>
</feature>
<gene>
    <name evidence="6" type="ORF">D3Z39_01330</name>
</gene>
<dbReference type="InterPro" id="IPR007492">
    <property type="entry name" value="LytTR_DNA-bd_dom"/>
</dbReference>
<dbReference type="SMART" id="SM00850">
    <property type="entry name" value="LytTR"/>
    <property type="match status" value="1"/>
</dbReference>
<proteinExistence type="predicted"/>
<name>A0A845RE30_9FIRM</name>
<dbReference type="SMART" id="SM00448">
    <property type="entry name" value="REC"/>
    <property type="match status" value="1"/>
</dbReference>
<dbReference type="PROSITE" id="PS50110">
    <property type="entry name" value="RESPONSE_REGULATORY"/>
    <property type="match status" value="1"/>
</dbReference>
<comment type="function">
    <text evidence="2">May play the central regulatory role in sporulation. It may be an element of the effector pathway responsible for the activation of sporulation genes in response to nutritional stress. Spo0A may act in concert with spo0H (a sigma factor) to control the expression of some genes that are critical to the sporulation process.</text>
</comment>
<feature type="domain" description="HTH LytTR-type" evidence="5">
    <location>
        <begin position="131"/>
        <end position="230"/>
    </location>
</feature>
<dbReference type="InterPro" id="IPR046947">
    <property type="entry name" value="LytR-like"/>
</dbReference>
<dbReference type="Pfam" id="PF00072">
    <property type="entry name" value="Response_reg"/>
    <property type="match status" value="1"/>
</dbReference>
<dbReference type="AlphaFoldDB" id="A0A845RE30"/>
<dbReference type="InterPro" id="IPR011006">
    <property type="entry name" value="CheY-like_superfamily"/>
</dbReference>
<dbReference type="PROSITE" id="PS50930">
    <property type="entry name" value="HTH_LYTTR"/>
    <property type="match status" value="1"/>
</dbReference>
<keyword evidence="6" id="KW-0238">DNA-binding</keyword>
<dbReference type="Pfam" id="PF04397">
    <property type="entry name" value="LytTR"/>
    <property type="match status" value="1"/>
</dbReference>
<protein>
    <recommendedName>
        <fullName evidence="1">Stage 0 sporulation protein A homolog</fullName>
    </recommendedName>
</protein>
<evidence type="ECO:0000313" key="6">
    <source>
        <dbReference type="EMBL" id="NBI77527.1"/>
    </source>
</evidence>
<dbReference type="RefSeq" id="WP_160208274.1">
    <property type="nucleotide sequence ID" value="NZ_QXWZ01000002.1"/>
</dbReference>
<dbReference type="Gene3D" id="2.40.50.1020">
    <property type="entry name" value="LytTr DNA-binding domain"/>
    <property type="match status" value="1"/>
</dbReference>
<accession>A0A845RE30</accession>
<comment type="caution">
    <text evidence="6">The sequence shown here is derived from an EMBL/GenBank/DDBJ whole genome shotgun (WGS) entry which is preliminary data.</text>
</comment>
<dbReference type="OrthoDB" id="1839448at2"/>
<dbReference type="PANTHER" id="PTHR37299">
    <property type="entry name" value="TRANSCRIPTIONAL REGULATOR-RELATED"/>
    <property type="match status" value="1"/>
</dbReference>
<dbReference type="SUPFAM" id="SSF52172">
    <property type="entry name" value="CheY-like"/>
    <property type="match status" value="1"/>
</dbReference>
<evidence type="ECO:0000256" key="1">
    <source>
        <dbReference type="ARBA" id="ARBA00018672"/>
    </source>
</evidence>
<organism evidence="6 7">
    <name type="scientific">Anaerotruncus colihominis</name>
    <dbReference type="NCBI Taxonomy" id="169435"/>
    <lineage>
        <taxon>Bacteria</taxon>
        <taxon>Bacillati</taxon>
        <taxon>Bacillota</taxon>
        <taxon>Clostridia</taxon>
        <taxon>Eubacteriales</taxon>
        <taxon>Oscillospiraceae</taxon>
        <taxon>Anaerotruncus</taxon>
    </lineage>
</organism>
<evidence type="ECO:0000259" key="5">
    <source>
        <dbReference type="PROSITE" id="PS50930"/>
    </source>
</evidence>
<dbReference type="EMBL" id="QXWZ01000002">
    <property type="protein sequence ID" value="NBI77527.1"/>
    <property type="molecule type" value="Genomic_DNA"/>
</dbReference>
<dbReference type="GO" id="GO:0003677">
    <property type="term" value="F:DNA binding"/>
    <property type="evidence" value="ECO:0007669"/>
    <property type="project" value="UniProtKB-KW"/>
</dbReference>
<reference evidence="6 7" key="1">
    <citation type="submission" date="2018-08" db="EMBL/GenBank/DDBJ databases">
        <title>Murine metabolic-syndrome-specific gut microbial biobank.</title>
        <authorList>
            <person name="Liu C."/>
        </authorList>
    </citation>
    <scope>NUCLEOTIDE SEQUENCE [LARGE SCALE GENOMIC DNA]</scope>
    <source>
        <strain evidence="6 7">X69</strain>
    </source>
</reference>
<feature type="domain" description="Response regulatory" evidence="4">
    <location>
        <begin position="3"/>
        <end position="120"/>
    </location>
</feature>
<dbReference type="PANTHER" id="PTHR37299:SF1">
    <property type="entry name" value="STAGE 0 SPORULATION PROTEIN A HOMOLOG"/>
    <property type="match status" value="1"/>
</dbReference>
<dbReference type="Proteomes" id="UP000446348">
    <property type="component" value="Unassembled WGS sequence"/>
</dbReference>